<feature type="region of interest" description="Disordered" evidence="1">
    <location>
        <begin position="370"/>
        <end position="483"/>
    </location>
</feature>
<dbReference type="PROSITE" id="PS50238">
    <property type="entry name" value="RHOGAP"/>
    <property type="match status" value="1"/>
</dbReference>
<feature type="domain" description="Rho-GAP" evidence="2">
    <location>
        <begin position="186"/>
        <end position="363"/>
    </location>
</feature>
<evidence type="ECO:0000256" key="1">
    <source>
        <dbReference type="SAM" id="MobiDB-lite"/>
    </source>
</evidence>
<dbReference type="PANTHER" id="PTHR45808:SF2">
    <property type="entry name" value="RHO GTPASE-ACTIVATING PROTEIN 68F"/>
    <property type="match status" value="1"/>
</dbReference>
<feature type="compositionally biased region" description="Polar residues" evidence="1">
    <location>
        <begin position="370"/>
        <end position="385"/>
    </location>
</feature>
<keyword evidence="4" id="KW-1185">Reference proteome</keyword>
<dbReference type="GO" id="GO:0005737">
    <property type="term" value="C:cytoplasm"/>
    <property type="evidence" value="ECO:0007669"/>
    <property type="project" value="TreeGrafter"/>
</dbReference>
<accession>G8ZSH1</accession>
<evidence type="ECO:0000313" key="4">
    <source>
        <dbReference type="Proteomes" id="UP000005627"/>
    </source>
</evidence>
<dbReference type="GeneID" id="11502017"/>
<dbReference type="EMBL" id="HE616744">
    <property type="protein sequence ID" value="CCE91463.1"/>
    <property type="molecule type" value="Genomic_DNA"/>
</dbReference>
<evidence type="ECO:0000259" key="2">
    <source>
        <dbReference type="PROSITE" id="PS50238"/>
    </source>
</evidence>
<dbReference type="GO" id="GO:0051510">
    <property type="term" value="P:regulation of unidimensional cell growth"/>
    <property type="evidence" value="ECO:0007669"/>
    <property type="project" value="EnsemblFungi"/>
</dbReference>
<dbReference type="HOGENOM" id="CLU_027718_0_0_1"/>
<dbReference type="Pfam" id="PF13716">
    <property type="entry name" value="CRAL_TRIO_2"/>
    <property type="match status" value="1"/>
</dbReference>
<dbReference type="GO" id="GO:0042805">
    <property type="term" value="F:actinin binding"/>
    <property type="evidence" value="ECO:0007669"/>
    <property type="project" value="EnsemblFungi"/>
</dbReference>
<feature type="compositionally biased region" description="Polar residues" evidence="1">
    <location>
        <begin position="451"/>
        <end position="479"/>
    </location>
</feature>
<dbReference type="SMART" id="SM00324">
    <property type="entry name" value="RhoGAP"/>
    <property type="match status" value="1"/>
</dbReference>
<dbReference type="FunCoup" id="G8ZSH1">
    <property type="interactions" value="68"/>
</dbReference>
<feature type="compositionally biased region" description="Low complexity" evidence="1">
    <location>
        <begin position="415"/>
        <end position="437"/>
    </location>
</feature>
<dbReference type="eggNOG" id="KOG4406">
    <property type="taxonomic scope" value="Eukaryota"/>
</dbReference>
<evidence type="ECO:0000313" key="3">
    <source>
        <dbReference type="EMBL" id="CCE91463.1"/>
    </source>
</evidence>
<dbReference type="SUPFAM" id="SSF48350">
    <property type="entry name" value="GTPase activation domain, GAP"/>
    <property type="match status" value="1"/>
</dbReference>
<dbReference type="STRING" id="1076872.G8ZSH1"/>
<gene>
    <name evidence="3" type="primary">TDEL0C05740</name>
    <name evidence="3" type="ORF">TDEL_0C05740</name>
</gene>
<dbReference type="GO" id="GO:0007264">
    <property type="term" value="P:small GTPase-mediated signal transduction"/>
    <property type="evidence" value="ECO:0007669"/>
    <property type="project" value="TreeGrafter"/>
</dbReference>
<dbReference type="KEGG" id="tdl:TDEL_0C05740"/>
<dbReference type="GO" id="GO:0005096">
    <property type="term" value="F:GTPase activator activity"/>
    <property type="evidence" value="ECO:0007669"/>
    <property type="project" value="TreeGrafter"/>
</dbReference>
<reference evidence="3 4" key="1">
    <citation type="journal article" date="2011" name="Proc. Natl. Acad. Sci. U.S.A.">
        <title>Evolutionary erosion of yeast sex chromosomes by mating-type switching accidents.</title>
        <authorList>
            <person name="Gordon J.L."/>
            <person name="Armisen D."/>
            <person name="Proux-Wera E."/>
            <person name="Oheigeartaigh S.S."/>
            <person name="Byrne K.P."/>
            <person name="Wolfe K.H."/>
        </authorList>
    </citation>
    <scope>NUCLEOTIDE SEQUENCE [LARGE SCALE GENOMIC DNA]</scope>
    <source>
        <strain evidence="4">ATCC 10662 / CBS 1146 / NBRC 0425 / NCYC 2629 / NRRL Y-866</strain>
    </source>
</reference>
<dbReference type="OrthoDB" id="410651at2759"/>
<dbReference type="AlphaFoldDB" id="G8ZSH1"/>
<dbReference type="InterPro" id="IPR000198">
    <property type="entry name" value="RhoGAP_dom"/>
</dbReference>
<dbReference type="InterPro" id="IPR008936">
    <property type="entry name" value="Rho_GTPase_activation_prot"/>
</dbReference>
<organism evidence="3 4">
    <name type="scientific">Torulaspora delbrueckii</name>
    <name type="common">Yeast</name>
    <name type="synonym">Candida colliculosa</name>
    <dbReference type="NCBI Taxonomy" id="4950"/>
    <lineage>
        <taxon>Eukaryota</taxon>
        <taxon>Fungi</taxon>
        <taxon>Dikarya</taxon>
        <taxon>Ascomycota</taxon>
        <taxon>Saccharomycotina</taxon>
        <taxon>Saccharomycetes</taxon>
        <taxon>Saccharomycetales</taxon>
        <taxon>Saccharomycetaceae</taxon>
        <taxon>Torulaspora</taxon>
    </lineage>
</organism>
<dbReference type="RefSeq" id="XP_003680674.1">
    <property type="nucleotide sequence ID" value="XM_003680626.1"/>
</dbReference>
<dbReference type="PANTHER" id="PTHR45808">
    <property type="entry name" value="RHO GTPASE-ACTIVATING PROTEIN 68F"/>
    <property type="match status" value="1"/>
</dbReference>
<dbReference type="Proteomes" id="UP000005627">
    <property type="component" value="Chromosome 3"/>
</dbReference>
<dbReference type="GO" id="GO:0080135">
    <property type="term" value="P:regulation of cellular response to stress"/>
    <property type="evidence" value="ECO:0007669"/>
    <property type="project" value="EnsemblFungi"/>
</dbReference>
<dbReference type="Gene3D" id="3.40.525.10">
    <property type="entry name" value="CRAL-TRIO lipid binding domain"/>
    <property type="match status" value="1"/>
</dbReference>
<dbReference type="CDD" id="cd00159">
    <property type="entry name" value="RhoGAP"/>
    <property type="match status" value="1"/>
</dbReference>
<sequence length="585" mass="66778">MLQVNVNNIFFRSYSTDPISGHTIYVFDSTYLPEPEEVKDKQVYDLLIDELMDKLIDMIPCAPFSLVVFTSGFSQKKISWIYGVKMFSKLPKELRGFLQKTYIVHESFFIRTVYQVLSNAMNIKNLGSAYSFQDTKTLDTPSMVHVSTLTELSQSIDITRLRISLNVYLHDYQIDDYIDVPQEYFSRLSPLGSRQYRQLVFDRIFKRLELEAPTTELVFQRPGSYKRVNILLDIIERNNYIDLSQWDIYSLASIFLHFLKNKSQPLIPIDLIPLPIKDNYQFTYETFCTIIKSNQYYDLLEAIFPLFISILDSAETTKHDRNTLSKALTPTLCKEKVSMMSSDRLAMGGRFIRNLFEYFPAIVERINTARTGRTKATPSTQSTADTPLINLEPPQPPRARKSSPTKYGMLERRQQASPSRSSSQQSDPERSTSSSSTLFGDGAPLLKPRELSSSVRWASDSTTTLSEENNMSRSSSPSRTPEAIKQMVTDDTEKHVGKEDGDNSSNRISVDLSQLKLEPQHKIVQFDKNLQRQRILNGLASSNAKFSTEGYSDIKVGNKVGKLAALYEERLQGLQVLNEIKRNSG</sequence>
<dbReference type="InterPro" id="IPR036865">
    <property type="entry name" value="CRAL-TRIO_dom_sf"/>
</dbReference>
<protein>
    <recommendedName>
        <fullName evidence="2">Rho-GAP domain-containing protein</fullName>
    </recommendedName>
</protein>
<proteinExistence type="predicted"/>
<dbReference type="Gene3D" id="1.10.555.10">
    <property type="entry name" value="Rho GTPase activation protein"/>
    <property type="match status" value="1"/>
</dbReference>
<dbReference type="InterPro" id="IPR001251">
    <property type="entry name" value="CRAL-TRIO_dom"/>
</dbReference>
<name>G8ZSH1_TORDE</name>
<dbReference type="InParanoid" id="G8ZSH1"/>
<dbReference type="Pfam" id="PF00620">
    <property type="entry name" value="RhoGAP"/>
    <property type="match status" value="1"/>
</dbReference>